<reference evidence="2 3" key="1">
    <citation type="submission" date="2021-06" db="EMBL/GenBank/DDBJ databases">
        <authorList>
            <person name="Kallberg Y."/>
            <person name="Tangrot J."/>
            <person name="Rosling A."/>
        </authorList>
    </citation>
    <scope>NUCLEOTIDE SEQUENCE [LARGE SCALE GENOMIC DNA]</scope>
    <source>
        <strain evidence="2 3">120-4 pot B 10/14</strain>
    </source>
</reference>
<keyword evidence="3" id="KW-1185">Reference proteome</keyword>
<evidence type="ECO:0000313" key="3">
    <source>
        <dbReference type="Proteomes" id="UP000789901"/>
    </source>
</evidence>
<comment type="caution">
    <text evidence="2">The sequence shown here is derived from an EMBL/GenBank/DDBJ whole genome shotgun (WGS) entry which is preliminary data.</text>
</comment>
<sequence>KELYKIGEEFQRNYNMPIESIADPCRIECQVCEYCARQKKMEENIRLKLFNKQSMELIDILLSTDEILQEKELDEKEGSVALTAQQVVNITLFRLIQSDGSILFYHYYSKNNQCGILGSATQNIHLPSDLPRITGLVSDIVKYISKHPSDTSIQNFIKDIGNKVKVQLPDGILTNHSGRKTAAQILQDADIPENAIMNITRHKSAQDDSTNITAQNPFIVLTESTKSYMNVNSFLHK</sequence>
<feature type="non-terminal residue" evidence="2">
    <location>
        <position position="1"/>
    </location>
</feature>
<dbReference type="EMBL" id="CAJVQB010083366">
    <property type="protein sequence ID" value="CAG8846409.1"/>
    <property type="molecule type" value="Genomic_DNA"/>
</dbReference>
<evidence type="ECO:0000313" key="2">
    <source>
        <dbReference type="EMBL" id="CAG8846409.1"/>
    </source>
</evidence>
<proteinExistence type="predicted"/>
<name>A0ABN7X2Z5_GIGMA</name>
<evidence type="ECO:0000256" key="1">
    <source>
        <dbReference type="ARBA" id="ARBA00023172"/>
    </source>
</evidence>
<organism evidence="2 3">
    <name type="scientific">Gigaspora margarita</name>
    <dbReference type="NCBI Taxonomy" id="4874"/>
    <lineage>
        <taxon>Eukaryota</taxon>
        <taxon>Fungi</taxon>
        <taxon>Fungi incertae sedis</taxon>
        <taxon>Mucoromycota</taxon>
        <taxon>Glomeromycotina</taxon>
        <taxon>Glomeromycetes</taxon>
        <taxon>Diversisporales</taxon>
        <taxon>Gigasporaceae</taxon>
        <taxon>Gigaspora</taxon>
    </lineage>
</organism>
<gene>
    <name evidence="2" type="ORF">GMARGA_LOCUS38148</name>
</gene>
<dbReference type="SUPFAM" id="SSF56349">
    <property type="entry name" value="DNA breaking-rejoining enzymes"/>
    <property type="match status" value="1"/>
</dbReference>
<keyword evidence="1" id="KW-0233">DNA recombination</keyword>
<dbReference type="InterPro" id="IPR011010">
    <property type="entry name" value="DNA_brk_join_enz"/>
</dbReference>
<dbReference type="Gene3D" id="1.10.443.10">
    <property type="entry name" value="Intergrase catalytic core"/>
    <property type="match status" value="1"/>
</dbReference>
<dbReference type="Proteomes" id="UP000789901">
    <property type="component" value="Unassembled WGS sequence"/>
</dbReference>
<feature type="non-terminal residue" evidence="2">
    <location>
        <position position="237"/>
    </location>
</feature>
<dbReference type="InterPro" id="IPR013762">
    <property type="entry name" value="Integrase-like_cat_sf"/>
</dbReference>
<accession>A0ABN7X2Z5</accession>
<protein>
    <submittedName>
        <fullName evidence="2">32579_t:CDS:1</fullName>
    </submittedName>
</protein>